<feature type="region of interest" description="Disordered" evidence="1">
    <location>
        <begin position="1"/>
        <end position="24"/>
    </location>
</feature>
<comment type="caution">
    <text evidence="3">The sequence shown here is derived from an EMBL/GenBank/DDBJ whole genome shotgun (WGS) entry which is preliminary data.</text>
</comment>
<evidence type="ECO:0000313" key="4">
    <source>
        <dbReference type="Proteomes" id="UP001152747"/>
    </source>
</evidence>
<evidence type="ECO:0000256" key="2">
    <source>
        <dbReference type="SAM" id="Phobius"/>
    </source>
</evidence>
<feature type="region of interest" description="Disordered" evidence="1">
    <location>
        <begin position="557"/>
        <end position="649"/>
    </location>
</feature>
<reference evidence="3" key="1">
    <citation type="submission" date="2022-11" db="EMBL/GenBank/DDBJ databases">
        <authorList>
            <person name="Kikuchi T."/>
        </authorList>
    </citation>
    <scope>NUCLEOTIDE SEQUENCE</scope>
    <source>
        <strain evidence="3">PS1010</strain>
    </source>
</reference>
<sequence length="649" mass="73664">MATPVSASSSPIKETPQNEDPKEHPRMKAVHIILMIVILAMSLAAYSSVFGLHFSQTKIDKNGQNVFEQHKTKTIDSVDSAIRIVHTFPDLVNDVPYSGLSNKMFETVSKELNVADIKKMNQRQVNEPGFDLFEVVANRVKNTATCRPFDFVITDRTQYVGMLNKAIEVYNQQQEKITQPIVEAKSKFDNLTTNESTQKGRLSKKNMEGYSGSMTTMLTGYKTSTVKRDDYYIKSFNNQIDLQNSSIFHQLIFIIVSILIGFVLYGIQVGTFVGFTKESISPKAYKLISNILIGICGFFVLIYLIFAVLGSIGMSPFAYQCELQAETQKTNSKFQNFHGEAANLRSITSECKKGETVYSKMSPYLDNAKIGGHLNSYQKVVKEFATTFPQLNFEQLSVRDQTNDILKQRDEYVKFKTGCLDRSLEYNVGTIIGEMENATGNLATISKRVEEIPTHFNNLSTSTNKLIDDSFADFRNTTGNVVNSINSQLQSTDISCQIEKPPELCIEYEQNLLKITLINWIIFGGYVILLIHSILLHCFSRKMIREVDESNAAKEQLKKQLDDEKKKTKEQADEIRRKEEQAAKAEEKQKEEMQKKEDELEKVTEERDSGQNRIINLTDKLRKQEAANNKAKLPSIENNFFGHPRARSV</sequence>
<organism evidence="3 4">
    <name type="scientific">Caenorhabditis angaria</name>
    <dbReference type="NCBI Taxonomy" id="860376"/>
    <lineage>
        <taxon>Eukaryota</taxon>
        <taxon>Metazoa</taxon>
        <taxon>Ecdysozoa</taxon>
        <taxon>Nematoda</taxon>
        <taxon>Chromadorea</taxon>
        <taxon>Rhabditida</taxon>
        <taxon>Rhabditina</taxon>
        <taxon>Rhabditomorpha</taxon>
        <taxon>Rhabditoidea</taxon>
        <taxon>Rhabditidae</taxon>
        <taxon>Peloderinae</taxon>
        <taxon>Caenorhabditis</taxon>
    </lineage>
</organism>
<feature type="transmembrane region" description="Helical" evidence="2">
    <location>
        <begin position="251"/>
        <end position="275"/>
    </location>
</feature>
<feature type="transmembrane region" description="Helical" evidence="2">
    <location>
        <begin position="287"/>
        <end position="314"/>
    </location>
</feature>
<keyword evidence="2" id="KW-0812">Transmembrane</keyword>
<evidence type="ECO:0000256" key="1">
    <source>
        <dbReference type="SAM" id="MobiDB-lite"/>
    </source>
</evidence>
<keyword evidence="2" id="KW-1133">Transmembrane helix</keyword>
<feature type="transmembrane region" description="Helical" evidence="2">
    <location>
        <begin position="32"/>
        <end position="54"/>
    </location>
</feature>
<dbReference type="AlphaFoldDB" id="A0A9P1I7E9"/>
<feature type="compositionally biased region" description="Basic and acidic residues" evidence="1">
    <location>
        <begin position="557"/>
        <end position="610"/>
    </location>
</feature>
<keyword evidence="2" id="KW-0472">Membrane</keyword>
<gene>
    <name evidence="3" type="ORF">CAMP_LOCUS2515</name>
</gene>
<dbReference type="Proteomes" id="UP001152747">
    <property type="component" value="Unassembled WGS sequence"/>
</dbReference>
<protein>
    <submittedName>
        <fullName evidence="3">Uncharacterized protein</fullName>
    </submittedName>
</protein>
<dbReference type="EMBL" id="CANHGI010000001">
    <property type="protein sequence ID" value="CAI5439878.1"/>
    <property type="molecule type" value="Genomic_DNA"/>
</dbReference>
<accession>A0A9P1I7E9</accession>
<name>A0A9P1I7E9_9PELO</name>
<evidence type="ECO:0000313" key="3">
    <source>
        <dbReference type="EMBL" id="CAI5439878.1"/>
    </source>
</evidence>
<feature type="transmembrane region" description="Helical" evidence="2">
    <location>
        <begin position="517"/>
        <end position="536"/>
    </location>
</feature>
<proteinExistence type="predicted"/>
<feature type="compositionally biased region" description="Polar residues" evidence="1">
    <location>
        <begin position="1"/>
        <end position="12"/>
    </location>
</feature>
<keyword evidence="4" id="KW-1185">Reference proteome</keyword>